<reference evidence="2 3" key="1">
    <citation type="journal article" date="2016" name="Nat. Commun.">
        <title>Thousands of microbial genomes shed light on interconnected biogeochemical processes in an aquifer system.</title>
        <authorList>
            <person name="Anantharaman K."/>
            <person name="Brown C.T."/>
            <person name="Hug L.A."/>
            <person name="Sharon I."/>
            <person name="Castelle C.J."/>
            <person name="Probst A.J."/>
            <person name="Thomas B.C."/>
            <person name="Singh A."/>
            <person name="Wilkins M.J."/>
            <person name="Karaoz U."/>
            <person name="Brodie E.L."/>
            <person name="Williams K.H."/>
            <person name="Hubbard S.S."/>
            <person name="Banfield J.F."/>
        </authorList>
    </citation>
    <scope>NUCLEOTIDE SEQUENCE [LARGE SCALE GENOMIC DNA]</scope>
</reference>
<dbReference type="EMBL" id="MFKP01000057">
    <property type="protein sequence ID" value="OGG43043.1"/>
    <property type="molecule type" value="Genomic_DNA"/>
</dbReference>
<dbReference type="Gene3D" id="3.30.70.2650">
    <property type="match status" value="1"/>
</dbReference>
<evidence type="ECO:0000313" key="3">
    <source>
        <dbReference type="Proteomes" id="UP000178249"/>
    </source>
</evidence>
<dbReference type="InterPro" id="IPR048846">
    <property type="entry name" value="PaaX-like_central"/>
</dbReference>
<dbReference type="Proteomes" id="UP000178249">
    <property type="component" value="Unassembled WGS sequence"/>
</dbReference>
<evidence type="ECO:0000259" key="1">
    <source>
        <dbReference type="Pfam" id="PF20803"/>
    </source>
</evidence>
<evidence type="ECO:0000313" key="2">
    <source>
        <dbReference type="EMBL" id="OGG43043.1"/>
    </source>
</evidence>
<comment type="caution">
    <text evidence="2">The sequence shown here is derived from an EMBL/GenBank/DDBJ whole genome shotgun (WGS) entry which is preliminary data.</text>
</comment>
<organism evidence="2 3">
    <name type="scientific">Candidatus Kaiserbacteria bacterium RIFCSPHIGHO2_01_FULL_48_10</name>
    <dbReference type="NCBI Taxonomy" id="1798476"/>
    <lineage>
        <taxon>Bacteria</taxon>
        <taxon>Candidatus Kaiseribacteriota</taxon>
    </lineage>
</organism>
<gene>
    <name evidence="2" type="ORF">A2841_02720</name>
</gene>
<dbReference type="Pfam" id="PF20803">
    <property type="entry name" value="PaaX_M"/>
    <property type="match status" value="1"/>
</dbReference>
<protein>
    <recommendedName>
        <fullName evidence="1">Transcriptional repressor PaaX-like central Cas2-like domain-containing protein</fullName>
    </recommendedName>
</protein>
<sequence>MRKRVLNKTLTLSGLILKTVAEMGFAAMDAFFPAKHPTARMWRSILGLDSSYVFSKLTFAMILRRLQKQGLVQQGRGGWSITARGKTILSRSRHGSSAVHTMIPKKDGKMRLVIFDIPEKQKGVRGWLRGELSGFGFEMLQKSVWKGYTPVPEPFARDLDFFDLRSNVHIFTVLDEGTLTALRYS</sequence>
<proteinExistence type="predicted"/>
<dbReference type="AlphaFoldDB" id="A0A1F6C1V4"/>
<accession>A0A1F6C1V4</accession>
<feature type="domain" description="Transcriptional repressor PaaX-like central Cas2-like" evidence="1">
    <location>
        <begin position="105"/>
        <end position="173"/>
    </location>
</feature>
<name>A0A1F6C1V4_9BACT</name>